<dbReference type="eggNOG" id="COG0491">
    <property type="taxonomic scope" value="Bacteria"/>
</dbReference>
<dbReference type="eggNOG" id="COG4099">
    <property type="taxonomic scope" value="Bacteria"/>
</dbReference>
<keyword evidence="1" id="KW-0732">Signal</keyword>
<reference evidence="3 4" key="2">
    <citation type="journal article" date="2011" name="ISME J.">
        <title>RNA-seq reveals cooperative metabolic interactions between two termite-gut spirochete species in co-culture.</title>
        <authorList>
            <person name="Rosenthal A.Z."/>
            <person name="Matson E.G."/>
            <person name="Eldar A."/>
            <person name="Leadbetter J.R."/>
        </authorList>
    </citation>
    <scope>NUCLEOTIDE SEQUENCE [LARGE SCALE GENOMIC DNA]</scope>
    <source>
        <strain evidence="4">ATCC BAA-887 / DSM 12427 / ZAS-2</strain>
    </source>
</reference>
<dbReference type="KEGG" id="tpi:TREPR_2940"/>
<dbReference type="GO" id="GO:0016787">
    <property type="term" value="F:hydrolase activity"/>
    <property type="evidence" value="ECO:0007669"/>
    <property type="project" value="UniProtKB-KW"/>
</dbReference>
<dbReference type="PANTHER" id="PTHR43037:SF1">
    <property type="entry name" value="BLL1128 PROTEIN"/>
    <property type="match status" value="1"/>
</dbReference>
<dbReference type="PANTHER" id="PTHR43037">
    <property type="entry name" value="UNNAMED PRODUCT-RELATED"/>
    <property type="match status" value="1"/>
</dbReference>
<dbReference type="InterPro" id="IPR001279">
    <property type="entry name" value="Metallo-B-lactamas"/>
</dbReference>
<evidence type="ECO:0000313" key="3">
    <source>
        <dbReference type="EMBL" id="AEF86242.1"/>
    </source>
</evidence>
<dbReference type="STRING" id="545694.TREPR_2940"/>
<dbReference type="Gene3D" id="3.40.50.1820">
    <property type="entry name" value="alpha/beta hydrolase"/>
    <property type="match status" value="1"/>
</dbReference>
<evidence type="ECO:0000256" key="1">
    <source>
        <dbReference type="ARBA" id="ARBA00022729"/>
    </source>
</evidence>
<name>F5YP61_TREPZ</name>
<sequence length="546" mass="60173">MDKKRIKWQWGQNRAALMLGLMLVVSLWFTATVMAGPAAEKNTYVPGGFKAGSVTEGKNQIPYRYFDPTVDPIAVNRASADGKYPLVLYLHGEKGLGTDNIAQLTESNGATFWVADDLITKNPVYVLAPQCPQGKTWTDDVVYTLVFKALNDLINANASIDTNRLYIVGISLGGNGVWDYILKNPTKFAGALPISAQVDQKYYENNGAAFKAIANMAIWVNHAADDDVVPVNAMTDAVDALKAAGSACIKSENYTPGSIVPPHEAWQKIFTGLTAYNWLFEQSLTRSNGNTTNPSLGYTIKKTIGGVTEILDYELGKIHVVEDAEKVVIIDTGMGAGNLYEFIRDNVLINKTLPISIFITHRHGDHISRLDNFVGQDQLKAVYVHETEEDSYPSRLGPDIGKLQTIKDGFSIPLGGDKLEAFEVIGHTPGSLVYFYKNIIFSGDAIGSGDAWMQIGMCSIVDYQKNVQKLLDRIGNNSYFILPGHYEYRKQFNQLYAQNMLTCVNGVIKGTITPGIYQRNNSAIATYMNGGQNANLIYFTEKVFNF</sequence>
<evidence type="ECO:0000313" key="4">
    <source>
        <dbReference type="Proteomes" id="UP000009223"/>
    </source>
</evidence>
<keyword evidence="3" id="KW-0378">Hydrolase</keyword>
<dbReference type="HOGENOM" id="CLU_477982_0_0_12"/>
<dbReference type="InterPro" id="IPR029058">
    <property type="entry name" value="AB_hydrolase_fold"/>
</dbReference>
<gene>
    <name evidence="3" type="ordered locus">TREPR_2940</name>
</gene>
<accession>F5YP61</accession>
<reference evidence="4" key="1">
    <citation type="submission" date="2009-12" db="EMBL/GenBank/DDBJ databases">
        <title>Complete sequence of Treponema primitia strain ZAS-2.</title>
        <authorList>
            <person name="Tetu S.G."/>
            <person name="Matson E."/>
            <person name="Ren Q."/>
            <person name="Seshadri R."/>
            <person name="Elbourne L."/>
            <person name="Hassan K.A."/>
            <person name="Durkin A."/>
            <person name="Radune D."/>
            <person name="Mohamoud Y."/>
            <person name="Shay R."/>
            <person name="Jin S."/>
            <person name="Zhang X."/>
            <person name="Lucey K."/>
            <person name="Ballor N.R."/>
            <person name="Ottesen E."/>
            <person name="Rosenthal R."/>
            <person name="Allen A."/>
            <person name="Leadbetter J.R."/>
            <person name="Paulsen I.T."/>
        </authorList>
    </citation>
    <scope>NUCLEOTIDE SEQUENCE [LARGE SCALE GENOMIC DNA]</scope>
    <source>
        <strain evidence="4">ATCC BAA-887 / DSM 12427 / ZAS-2</strain>
    </source>
</reference>
<evidence type="ECO:0000259" key="2">
    <source>
        <dbReference type="SMART" id="SM00849"/>
    </source>
</evidence>
<dbReference type="EMBL" id="CP001843">
    <property type="protein sequence ID" value="AEF86242.1"/>
    <property type="molecule type" value="Genomic_DNA"/>
</dbReference>
<dbReference type="AlphaFoldDB" id="F5YP61"/>
<organism evidence="3 4">
    <name type="scientific">Treponema primitia (strain ATCC BAA-887 / DSM 12427 / ZAS-2)</name>
    <dbReference type="NCBI Taxonomy" id="545694"/>
    <lineage>
        <taxon>Bacteria</taxon>
        <taxon>Pseudomonadati</taxon>
        <taxon>Spirochaetota</taxon>
        <taxon>Spirochaetia</taxon>
        <taxon>Spirochaetales</taxon>
        <taxon>Treponemataceae</taxon>
        <taxon>Treponema</taxon>
    </lineage>
</organism>
<dbReference type="Proteomes" id="UP000009223">
    <property type="component" value="Chromosome"/>
</dbReference>
<dbReference type="RefSeq" id="WP_015707312.1">
    <property type="nucleotide sequence ID" value="NC_015578.1"/>
</dbReference>
<dbReference type="InterPro" id="IPR050955">
    <property type="entry name" value="Plant_Biomass_Hydrol_Est"/>
</dbReference>
<dbReference type="SUPFAM" id="SSF56281">
    <property type="entry name" value="Metallo-hydrolase/oxidoreductase"/>
    <property type="match status" value="1"/>
</dbReference>
<feature type="domain" description="Metallo-beta-lactamase" evidence="2">
    <location>
        <begin position="315"/>
        <end position="485"/>
    </location>
</feature>
<proteinExistence type="predicted"/>
<dbReference type="EC" id="3.1.-.-" evidence="3"/>
<dbReference type="SMART" id="SM00849">
    <property type="entry name" value="Lactamase_B"/>
    <property type="match status" value="1"/>
</dbReference>
<dbReference type="InterPro" id="IPR036866">
    <property type="entry name" value="RibonucZ/Hydroxyglut_hydro"/>
</dbReference>
<dbReference type="Gene3D" id="3.60.15.10">
    <property type="entry name" value="Ribonuclease Z/Hydroxyacylglutathione hydrolase-like"/>
    <property type="match status" value="1"/>
</dbReference>
<protein>
    <submittedName>
        <fullName evidence="3">Phospholipase/carboxylesterase family protein</fullName>
        <ecNumber evidence="3">3.1.-.-</ecNumber>
    </submittedName>
</protein>
<dbReference type="SUPFAM" id="SSF53474">
    <property type="entry name" value="alpha/beta-Hydrolases"/>
    <property type="match status" value="1"/>
</dbReference>
<dbReference type="Pfam" id="PF00753">
    <property type="entry name" value="Lactamase_B"/>
    <property type="match status" value="1"/>
</dbReference>
<dbReference type="OrthoDB" id="354156at2"/>
<keyword evidence="4" id="KW-1185">Reference proteome</keyword>